<reference evidence="2 3" key="1">
    <citation type="journal article" date="2013" name="Nat. Commun.">
        <title>The evolution and pathogenic mechanisms of the rice sheath blight pathogen.</title>
        <authorList>
            <person name="Zheng A."/>
            <person name="Lin R."/>
            <person name="Xu L."/>
            <person name="Qin P."/>
            <person name="Tang C."/>
            <person name="Ai P."/>
            <person name="Zhang D."/>
            <person name="Liu Y."/>
            <person name="Sun Z."/>
            <person name="Feng H."/>
            <person name="Wang Y."/>
            <person name="Chen Y."/>
            <person name="Liang X."/>
            <person name="Fu R."/>
            <person name="Li Q."/>
            <person name="Zhang J."/>
            <person name="Yu X."/>
            <person name="Xie Z."/>
            <person name="Ding L."/>
            <person name="Guan P."/>
            <person name="Tang J."/>
            <person name="Liang Y."/>
            <person name="Wang S."/>
            <person name="Deng Q."/>
            <person name="Li S."/>
            <person name="Zhu J."/>
            <person name="Wang L."/>
            <person name="Liu H."/>
            <person name="Li P."/>
        </authorList>
    </citation>
    <scope>NUCLEOTIDE SEQUENCE [LARGE SCALE GENOMIC DNA]</scope>
    <source>
        <strain evidence="3">AG-1 IA</strain>
    </source>
</reference>
<accession>L8X491</accession>
<evidence type="ECO:0000313" key="2">
    <source>
        <dbReference type="EMBL" id="ELU43927.1"/>
    </source>
</evidence>
<organism evidence="2 3">
    <name type="scientific">Thanatephorus cucumeris (strain AG1-IA)</name>
    <name type="common">Rice sheath blight fungus</name>
    <name type="synonym">Rhizoctonia solani</name>
    <dbReference type="NCBI Taxonomy" id="983506"/>
    <lineage>
        <taxon>Eukaryota</taxon>
        <taxon>Fungi</taxon>
        <taxon>Dikarya</taxon>
        <taxon>Basidiomycota</taxon>
        <taxon>Agaricomycotina</taxon>
        <taxon>Agaricomycetes</taxon>
        <taxon>Cantharellales</taxon>
        <taxon>Ceratobasidiaceae</taxon>
        <taxon>Rhizoctonia</taxon>
        <taxon>Rhizoctonia solani AG-1</taxon>
    </lineage>
</organism>
<evidence type="ECO:0000256" key="1">
    <source>
        <dbReference type="SAM" id="MobiDB-lite"/>
    </source>
</evidence>
<dbReference type="AlphaFoldDB" id="L8X491"/>
<feature type="region of interest" description="Disordered" evidence="1">
    <location>
        <begin position="60"/>
        <end position="128"/>
    </location>
</feature>
<proteinExistence type="predicted"/>
<dbReference type="HOGENOM" id="CLU_1256785_0_0_1"/>
<dbReference type="EMBL" id="AFRT01000466">
    <property type="protein sequence ID" value="ELU43927.1"/>
    <property type="molecule type" value="Genomic_DNA"/>
</dbReference>
<dbReference type="Proteomes" id="UP000011668">
    <property type="component" value="Unassembled WGS sequence"/>
</dbReference>
<evidence type="ECO:0000313" key="3">
    <source>
        <dbReference type="Proteomes" id="UP000011668"/>
    </source>
</evidence>
<protein>
    <submittedName>
        <fullName evidence="2">Uncharacterized protein</fullName>
    </submittedName>
</protein>
<comment type="caution">
    <text evidence="2">The sequence shown here is derived from an EMBL/GenBank/DDBJ whole genome shotgun (WGS) entry which is preliminary data.</text>
</comment>
<name>L8X491_THACA</name>
<gene>
    <name evidence="2" type="ORF">AG1IA_02041</name>
</gene>
<keyword evidence="3" id="KW-1185">Reference proteome</keyword>
<sequence>MLDDPMTPRRPHPRSISLRACAPRTLHTMAEQSFGYYPHPSSFDSFSSLQYNQSPYDTGYIGHDNNPFADTNFVGTQPTPQDDAPSWSGSFSTPQTDGIAFQRRGAVSDAVPDQASPEASNDSVPKGLRIDTSCGSGNLDQHHVQELNHCHCYAMRRHTVASLVLVLLPDSGGRLHGPFAISNLSALLGLFAFVMTQPKHRANKHLRFYLSRPPRISARQ</sequence>
<feature type="compositionally biased region" description="Polar residues" evidence="1">
    <location>
        <begin position="87"/>
        <end position="96"/>
    </location>
</feature>